<feature type="domain" description="PX" evidence="1">
    <location>
        <begin position="13"/>
        <end position="126"/>
    </location>
</feature>
<sequence>MAMLNIETVSPQMDSSFNAKILNYKIIEDGKYAVYNIQITVDSCTWTVERRYSDFDSLDLRRFPNRKKSFLPPKKMLGNLAENIEEQNLKLSFFFKFNFQYIAISCLAYVYNLRILNFLKNEGQSLRNTYELS</sequence>
<accession>A0A1I7WLW7</accession>
<evidence type="ECO:0000313" key="3">
    <source>
        <dbReference type="WBParaSite" id="Hba_06142"/>
    </source>
</evidence>
<dbReference type="Proteomes" id="UP000095283">
    <property type="component" value="Unplaced"/>
</dbReference>
<dbReference type="PROSITE" id="PS50195">
    <property type="entry name" value="PX"/>
    <property type="match status" value="1"/>
</dbReference>
<proteinExistence type="predicted"/>
<dbReference type="AlphaFoldDB" id="A0A1I7WLW7"/>
<dbReference type="Pfam" id="PF00787">
    <property type="entry name" value="PX"/>
    <property type="match status" value="1"/>
</dbReference>
<keyword evidence="2" id="KW-1185">Reference proteome</keyword>
<dbReference type="InterPro" id="IPR001683">
    <property type="entry name" value="PX_dom"/>
</dbReference>
<dbReference type="SUPFAM" id="SSF64268">
    <property type="entry name" value="PX domain"/>
    <property type="match status" value="1"/>
</dbReference>
<reference evidence="3" key="1">
    <citation type="submission" date="2016-11" db="UniProtKB">
        <authorList>
            <consortium name="WormBaseParasite"/>
        </authorList>
    </citation>
    <scope>IDENTIFICATION</scope>
</reference>
<dbReference type="Gene3D" id="3.30.1520.10">
    <property type="entry name" value="Phox-like domain"/>
    <property type="match status" value="1"/>
</dbReference>
<evidence type="ECO:0000259" key="1">
    <source>
        <dbReference type="PROSITE" id="PS50195"/>
    </source>
</evidence>
<evidence type="ECO:0000313" key="2">
    <source>
        <dbReference type="Proteomes" id="UP000095283"/>
    </source>
</evidence>
<dbReference type="WBParaSite" id="Hba_06142">
    <property type="protein sequence ID" value="Hba_06142"/>
    <property type="gene ID" value="Hba_06142"/>
</dbReference>
<dbReference type="SMART" id="SM00312">
    <property type="entry name" value="PX"/>
    <property type="match status" value="1"/>
</dbReference>
<dbReference type="InterPro" id="IPR036871">
    <property type="entry name" value="PX_dom_sf"/>
</dbReference>
<name>A0A1I7WLW7_HETBA</name>
<dbReference type="GO" id="GO:0035091">
    <property type="term" value="F:phosphatidylinositol binding"/>
    <property type="evidence" value="ECO:0007669"/>
    <property type="project" value="InterPro"/>
</dbReference>
<protein>
    <submittedName>
        <fullName evidence="3">PX domain-containing protein</fullName>
    </submittedName>
</protein>
<organism evidence="2 3">
    <name type="scientific">Heterorhabditis bacteriophora</name>
    <name type="common">Entomopathogenic nematode worm</name>
    <dbReference type="NCBI Taxonomy" id="37862"/>
    <lineage>
        <taxon>Eukaryota</taxon>
        <taxon>Metazoa</taxon>
        <taxon>Ecdysozoa</taxon>
        <taxon>Nematoda</taxon>
        <taxon>Chromadorea</taxon>
        <taxon>Rhabditida</taxon>
        <taxon>Rhabditina</taxon>
        <taxon>Rhabditomorpha</taxon>
        <taxon>Strongyloidea</taxon>
        <taxon>Heterorhabditidae</taxon>
        <taxon>Heterorhabditis</taxon>
    </lineage>
</organism>